<dbReference type="EMBL" id="VBRY01000006">
    <property type="protein sequence ID" value="TLS67319.1"/>
    <property type="molecule type" value="Genomic_DNA"/>
</dbReference>
<dbReference type="Proteomes" id="UP000306585">
    <property type="component" value="Unassembled WGS sequence"/>
</dbReference>
<dbReference type="AlphaFoldDB" id="A0A5R9GQW3"/>
<evidence type="ECO:0000313" key="2">
    <source>
        <dbReference type="EMBL" id="TLS67319.1"/>
    </source>
</evidence>
<organism evidence="2 3">
    <name type="scientific">Mariprofundus erugo</name>
    <dbReference type="NCBI Taxonomy" id="2528639"/>
    <lineage>
        <taxon>Bacteria</taxon>
        <taxon>Pseudomonadati</taxon>
        <taxon>Pseudomonadota</taxon>
        <taxon>Candidatius Mariprofundia</taxon>
        <taxon>Mariprofundales</taxon>
        <taxon>Mariprofundaceae</taxon>
        <taxon>Mariprofundus</taxon>
    </lineage>
</organism>
<sequence>MSRADGAVRHASGWQLLALFVTALLLFVVWRWQPEPWLRSTIAESLRPYHMTLEYQKLETAGLAIRLEGVRISSDSLPLPLQLDSIRLAPDWLSLLQLRPAAHLTLLWNGVDVQATLSRSDQAIELADMHASAAAEALSAQFSGMLPVQPGGELQLSGTLQIDPVSGRPLNGSLQGIWQQASLLFPGAKESLGNYTLALKHDGQGNSWQWQLTGGTAVVLHGTGTLAIPSNLPQQWQLAGDVGIVAGASVSATLQSMLQQPLRFSLAGSLMAPRLQLQR</sequence>
<comment type="caution">
    <text evidence="2">The sequence shown here is derived from an EMBL/GenBank/DDBJ whole genome shotgun (WGS) entry which is preliminary data.</text>
</comment>
<gene>
    <name evidence="2" type="ORF">FEF65_07785</name>
</gene>
<keyword evidence="1" id="KW-0812">Transmembrane</keyword>
<reference evidence="2 3" key="1">
    <citation type="journal article" date="2019" name="Appl. Environ. Microbiol.">
        <title>Environmental Evidence and Genomic Insight of Iron-oxidizing Bacteria Preference Towards More Corrosion Resistant Stainless Steel at Higher Salinities.</title>
        <authorList>
            <person name="Garrison C.E."/>
            <person name="Price K.A."/>
            <person name="Field E.K."/>
        </authorList>
    </citation>
    <scope>NUCLEOTIDE SEQUENCE [LARGE SCALE GENOMIC DNA]</scope>
    <source>
        <strain evidence="2 3">P3</strain>
    </source>
</reference>
<keyword evidence="1" id="KW-0472">Membrane</keyword>
<name>A0A5R9GQW3_9PROT</name>
<feature type="transmembrane region" description="Helical" evidence="1">
    <location>
        <begin position="12"/>
        <end position="30"/>
    </location>
</feature>
<keyword evidence="1" id="KW-1133">Transmembrane helix</keyword>
<keyword evidence="3" id="KW-1185">Reference proteome</keyword>
<dbReference type="RefSeq" id="WP_138239235.1">
    <property type="nucleotide sequence ID" value="NZ_VBRY01000006.1"/>
</dbReference>
<protein>
    <recommendedName>
        <fullName evidence="4">Type II secretion system protein GspN</fullName>
    </recommendedName>
</protein>
<evidence type="ECO:0008006" key="4">
    <source>
        <dbReference type="Google" id="ProtNLM"/>
    </source>
</evidence>
<evidence type="ECO:0000256" key="1">
    <source>
        <dbReference type="SAM" id="Phobius"/>
    </source>
</evidence>
<evidence type="ECO:0000313" key="3">
    <source>
        <dbReference type="Proteomes" id="UP000306585"/>
    </source>
</evidence>
<proteinExistence type="predicted"/>
<accession>A0A5R9GQW3</accession>